<dbReference type="EMBL" id="BLLF01003277">
    <property type="protein sequence ID" value="GFH26894.1"/>
    <property type="molecule type" value="Genomic_DNA"/>
</dbReference>
<evidence type="ECO:0000313" key="1">
    <source>
        <dbReference type="EMBL" id="GFH26894.1"/>
    </source>
</evidence>
<protein>
    <submittedName>
        <fullName evidence="1">Uncharacterized protein</fullName>
    </submittedName>
</protein>
<evidence type="ECO:0000313" key="2">
    <source>
        <dbReference type="Proteomes" id="UP000485058"/>
    </source>
</evidence>
<name>A0A6A0A3P4_HAELA</name>
<gene>
    <name evidence="1" type="ORF">HaLaN_25119</name>
</gene>
<accession>A0A6A0A3P4</accession>
<proteinExistence type="predicted"/>
<keyword evidence="2" id="KW-1185">Reference proteome</keyword>
<organism evidence="1 2">
    <name type="scientific">Haematococcus lacustris</name>
    <name type="common">Green alga</name>
    <name type="synonym">Haematococcus pluvialis</name>
    <dbReference type="NCBI Taxonomy" id="44745"/>
    <lineage>
        <taxon>Eukaryota</taxon>
        <taxon>Viridiplantae</taxon>
        <taxon>Chlorophyta</taxon>
        <taxon>core chlorophytes</taxon>
        <taxon>Chlorophyceae</taxon>
        <taxon>CS clade</taxon>
        <taxon>Chlamydomonadales</taxon>
        <taxon>Haematococcaceae</taxon>
        <taxon>Haematococcus</taxon>
    </lineage>
</organism>
<comment type="caution">
    <text evidence="1">The sequence shown here is derived from an EMBL/GenBank/DDBJ whole genome shotgun (WGS) entry which is preliminary data.</text>
</comment>
<sequence>MGSMSQLSMEDYIELYSALTKSGDKVATFDARGEACFTAKDLAQHAFSVPQHMFVQPIKL</sequence>
<dbReference type="AlphaFoldDB" id="A0A6A0A3P4"/>
<dbReference type="Proteomes" id="UP000485058">
    <property type="component" value="Unassembled WGS sequence"/>
</dbReference>
<reference evidence="1 2" key="1">
    <citation type="submission" date="2020-02" db="EMBL/GenBank/DDBJ databases">
        <title>Draft genome sequence of Haematococcus lacustris strain NIES-144.</title>
        <authorList>
            <person name="Morimoto D."/>
            <person name="Nakagawa S."/>
            <person name="Yoshida T."/>
            <person name="Sawayama S."/>
        </authorList>
    </citation>
    <scope>NUCLEOTIDE SEQUENCE [LARGE SCALE GENOMIC DNA]</scope>
    <source>
        <strain evidence="1 2">NIES-144</strain>
    </source>
</reference>